<reference evidence="4" key="1">
    <citation type="journal article" date="2013" name="Nature">
        <title>Pan genome of the phytoplankton Emiliania underpins its global distribution.</title>
        <authorList>
            <person name="Read B.A."/>
            <person name="Kegel J."/>
            <person name="Klute M.J."/>
            <person name="Kuo A."/>
            <person name="Lefebvre S.C."/>
            <person name="Maumus F."/>
            <person name="Mayer C."/>
            <person name="Miller J."/>
            <person name="Monier A."/>
            <person name="Salamov A."/>
            <person name="Young J."/>
            <person name="Aguilar M."/>
            <person name="Claverie J.M."/>
            <person name="Frickenhaus S."/>
            <person name="Gonzalez K."/>
            <person name="Herman E.K."/>
            <person name="Lin Y.C."/>
            <person name="Napier J."/>
            <person name="Ogata H."/>
            <person name="Sarno A.F."/>
            <person name="Shmutz J."/>
            <person name="Schroeder D."/>
            <person name="de Vargas C."/>
            <person name="Verret F."/>
            <person name="von Dassow P."/>
            <person name="Valentin K."/>
            <person name="Van de Peer Y."/>
            <person name="Wheeler G."/>
            <person name="Dacks J.B."/>
            <person name="Delwiche C.F."/>
            <person name="Dyhrman S.T."/>
            <person name="Glockner G."/>
            <person name="John U."/>
            <person name="Richards T."/>
            <person name="Worden A.Z."/>
            <person name="Zhang X."/>
            <person name="Grigoriev I.V."/>
            <person name="Allen A.E."/>
            <person name="Bidle K."/>
            <person name="Borodovsky M."/>
            <person name="Bowler C."/>
            <person name="Brownlee C."/>
            <person name="Cock J.M."/>
            <person name="Elias M."/>
            <person name="Gladyshev V.N."/>
            <person name="Groth M."/>
            <person name="Guda C."/>
            <person name="Hadaegh A."/>
            <person name="Iglesias-Rodriguez M.D."/>
            <person name="Jenkins J."/>
            <person name="Jones B.M."/>
            <person name="Lawson T."/>
            <person name="Leese F."/>
            <person name="Lindquist E."/>
            <person name="Lobanov A."/>
            <person name="Lomsadze A."/>
            <person name="Malik S.B."/>
            <person name="Marsh M.E."/>
            <person name="Mackinder L."/>
            <person name="Mock T."/>
            <person name="Mueller-Roeber B."/>
            <person name="Pagarete A."/>
            <person name="Parker M."/>
            <person name="Probert I."/>
            <person name="Quesneville H."/>
            <person name="Raines C."/>
            <person name="Rensing S.A."/>
            <person name="Riano-Pachon D.M."/>
            <person name="Richier S."/>
            <person name="Rokitta S."/>
            <person name="Shiraiwa Y."/>
            <person name="Soanes D.M."/>
            <person name="van der Giezen M."/>
            <person name="Wahlund T.M."/>
            <person name="Williams B."/>
            <person name="Wilson W."/>
            <person name="Wolfe G."/>
            <person name="Wurch L.L."/>
        </authorList>
    </citation>
    <scope>NUCLEOTIDE SEQUENCE</scope>
</reference>
<dbReference type="EnsemblProtists" id="EOD35367">
    <property type="protein sequence ID" value="EOD35367"/>
    <property type="gene ID" value="EMIHUDRAFT_352007"/>
</dbReference>
<keyword evidence="4" id="KW-1185">Reference proteome</keyword>
<dbReference type="AlphaFoldDB" id="A0A0D3KHY2"/>
<evidence type="ECO:0000313" key="3">
    <source>
        <dbReference type="EnsemblProtists" id="EOD35367"/>
    </source>
</evidence>
<name>A0A0D3KHY2_EMIH1</name>
<comment type="similarity">
    <text evidence="1 2">Belongs to the phospholipid scramblase family.</text>
</comment>
<proteinExistence type="inferred from homology"/>
<dbReference type="InterPro" id="IPR005552">
    <property type="entry name" value="Scramblase"/>
</dbReference>
<dbReference type="GeneID" id="17280637"/>
<dbReference type="HOGENOM" id="CLU_2125786_0_0_1"/>
<evidence type="ECO:0000256" key="1">
    <source>
        <dbReference type="ARBA" id="ARBA00005350"/>
    </source>
</evidence>
<dbReference type="KEGG" id="ehx:EMIHUDRAFT_352007"/>
<sequence length="114" mass="12515">MGRETENAKLQLGDLAVITKQRPRDCGSFAKEMFTDSDIFTMAFKPGHNLSPQQKATMMASLILTDYMFFENDNGMCYCEGSKLHITLCNTYCCGHTCPCKVVLDGNNNNGGGG</sequence>
<dbReference type="Proteomes" id="UP000013827">
    <property type="component" value="Unassembled WGS sequence"/>
</dbReference>
<dbReference type="PaxDb" id="2903-EOD35367"/>
<protein>
    <recommendedName>
        <fullName evidence="2">Phospholipid scramblase</fullName>
    </recommendedName>
</protein>
<accession>A0A0D3KHY2</accession>
<dbReference type="Pfam" id="PF03803">
    <property type="entry name" value="Scramblase"/>
    <property type="match status" value="1"/>
</dbReference>
<organism evidence="3 4">
    <name type="scientific">Emiliania huxleyi (strain CCMP1516)</name>
    <dbReference type="NCBI Taxonomy" id="280463"/>
    <lineage>
        <taxon>Eukaryota</taxon>
        <taxon>Haptista</taxon>
        <taxon>Haptophyta</taxon>
        <taxon>Prymnesiophyceae</taxon>
        <taxon>Isochrysidales</taxon>
        <taxon>Noelaerhabdaceae</taxon>
        <taxon>Emiliania</taxon>
    </lineage>
</organism>
<reference evidence="3" key="2">
    <citation type="submission" date="2024-10" db="UniProtKB">
        <authorList>
            <consortium name="EnsemblProtists"/>
        </authorList>
    </citation>
    <scope>IDENTIFICATION</scope>
</reference>
<evidence type="ECO:0000313" key="4">
    <source>
        <dbReference type="Proteomes" id="UP000013827"/>
    </source>
</evidence>
<dbReference type="RefSeq" id="XP_005787796.1">
    <property type="nucleotide sequence ID" value="XM_005787739.1"/>
</dbReference>
<evidence type="ECO:0000256" key="2">
    <source>
        <dbReference type="RuleBase" id="RU363116"/>
    </source>
</evidence>
<dbReference type="GO" id="GO:0017128">
    <property type="term" value="F:phospholipid scramblase activity"/>
    <property type="evidence" value="ECO:0007669"/>
    <property type="project" value="InterPro"/>
</dbReference>